<feature type="compositionally biased region" description="Basic and acidic residues" evidence="6">
    <location>
        <begin position="184"/>
        <end position="194"/>
    </location>
</feature>
<evidence type="ECO:0000313" key="9">
    <source>
        <dbReference type="Proteomes" id="UP001497623"/>
    </source>
</evidence>
<keyword evidence="2" id="KW-0677">Repeat</keyword>
<feature type="domain" description="C2H2-type" evidence="7">
    <location>
        <begin position="54"/>
        <end position="81"/>
    </location>
</feature>
<feature type="compositionally biased region" description="Basic and acidic residues" evidence="6">
    <location>
        <begin position="849"/>
        <end position="861"/>
    </location>
</feature>
<feature type="region of interest" description="Disordered" evidence="6">
    <location>
        <begin position="175"/>
        <end position="194"/>
    </location>
</feature>
<proteinExistence type="predicted"/>
<dbReference type="InterPro" id="IPR013087">
    <property type="entry name" value="Znf_C2H2_type"/>
</dbReference>
<dbReference type="PROSITE" id="PS50157">
    <property type="entry name" value="ZINC_FINGER_C2H2_2"/>
    <property type="match status" value="22"/>
</dbReference>
<feature type="domain" description="C2H2-type" evidence="7">
    <location>
        <begin position="1354"/>
        <end position="1381"/>
    </location>
</feature>
<evidence type="ECO:0000313" key="8">
    <source>
        <dbReference type="EMBL" id="CAL4083890.1"/>
    </source>
</evidence>
<keyword evidence="9" id="KW-1185">Reference proteome</keyword>
<dbReference type="SUPFAM" id="SSF57667">
    <property type="entry name" value="beta-beta-alpha zinc fingers"/>
    <property type="match status" value="12"/>
</dbReference>
<feature type="domain" description="C2H2-type" evidence="7">
    <location>
        <begin position="784"/>
        <end position="811"/>
    </location>
</feature>
<feature type="domain" description="C2H2-type" evidence="7">
    <location>
        <begin position="262"/>
        <end position="285"/>
    </location>
</feature>
<reference evidence="8 9" key="1">
    <citation type="submission" date="2024-05" db="EMBL/GenBank/DDBJ databases">
        <authorList>
            <person name="Wallberg A."/>
        </authorList>
    </citation>
    <scope>NUCLEOTIDE SEQUENCE [LARGE SCALE GENOMIC DNA]</scope>
</reference>
<name>A0AAV2QG50_MEGNR</name>
<feature type="domain" description="C2H2-type" evidence="7">
    <location>
        <begin position="483"/>
        <end position="510"/>
    </location>
</feature>
<feature type="domain" description="C2H2-type" evidence="7">
    <location>
        <begin position="234"/>
        <end position="261"/>
    </location>
</feature>
<dbReference type="Proteomes" id="UP001497623">
    <property type="component" value="Unassembled WGS sequence"/>
</dbReference>
<feature type="compositionally biased region" description="Basic residues" evidence="6">
    <location>
        <begin position="137"/>
        <end position="152"/>
    </location>
</feature>
<feature type="domain" description="C2H2-type" evidence="7">
    <location>
        <begin position="1138"/>
        <end position="1162"/>
    </location>
</feature>
<feature type="domain" description="C2H2-type" evidence="7">
    <location>
        <begin position="1176"/>
        <end position="1204"/>
    </location>
</feature>
<dbReference type="PANTHER" id="PTHR24379">
    <property type="entry name" value="KRAB AND ZINC FINGER DOMAIN-CONTAINING"/>
    <property type="match status" value="1"/>
</dbReference>
<comment type="caution">
    <text evidence="8">The sequence shown here is derived from an EMBL/GenBank/DDBJ whole genome shotgun (WGS) entry which is preliminary data.</text>
</comment>
<dbReference type="PANTHER" id="PTHR24379:SF121">
    <property type="entry name" value="C2H2-TYPE DOMAIN-CONTAINING PROTEIN"/>
    <property type="match status" value="1"/>
</dbReference>
<feature type="domain" description="C2H2-type" evidence="7">
    <location>
        <begin position="348"/>
        <end position="375"/>
    </location>
</feature>
<feature type="domain" description="C2H2-type" evidence="7">
    <location>
        <begin position="509"/>
        <end position="536"/>
    </location>
</feature>
<protein>
    <recommendedName>
        <fullName evidence="7">C2H2-type domain-containing protein</fullName>
    </recommendedName>
</protein>
<accession>A0AAV2QG50</accession>
<organism evidence="8 9">
    <name type="scientific">Meganyctiphanes norvegica</name>
    <name type="common">Northern krill</name>
    <name type="synonym">Thysanopoda norvegica</name>
    <dbReference type="NCBI Taxonomy" id="48144"/>
    <lineage>
        <taxon>Eukaryota</taxon>
        <taxon>Metazoa</taxon>
        <taxon>Ecdysozoa</taxon>
        <taxon>Arthropoda</taxon>
        <taxon>Crustacea</taxon>
        <taxon>Multicrustacea</taxon>
        <taxon>Malacostraca</taxon>
        <taxon>Eumalacostraca</taxon>
        <taxon>Eucarida</taxon>
        <taxon>Euphausiacea</taxon>
        <taxon>Euphausiidae</taxon>
        <taxon>Meganyctiphanes</taxon>
    </lineage>
</organism>
<feature type="region of interest" description="Disordered" evidence="6">
    <location>
        <begin position="845"/>
        <end position="877"/>
    </location>
</feature>
<evidence type="ECO:0000256" key="4">
    <source>
        <dbReference type="ARBA" id="ARBA00022833"/>
    </source>
</evidence>
<dbReference type="InterPro" id="IPR036236">
    <property type="entry name" value="Znf_C2H2_sf"/>
</dbReference>
<keyword evidence="1" id="KW-0479">Metal-binding</keyword>
<feature type="domain" description="C2H2-type" evidence="7">
    <location>
        <begin position="957"/>
        <end position="984"/>
    </location>
</feature>
<feature type="domain" description="C2H2-type" evidence="7">
    <location>
        <begin position="1013"/>
        <end position="1040"/>
    </location>
</feature>
<evidence type="ECO:0000256" key="1">
    <source>
        <dbReference type="ARBA" id="ARBA00022723"/>
    </source>
</evidence>
<feature type="domain" description="C2H2-type" evidence="7">
    <location>
        <begin position="1285"/>
        <end position="1312"/>
    </location>
</feature>
<feature type="domain" description="C2H2-type" evidence="7">
    <location>
        <begin position="1231"/>
        <end position="1258"/>
    </location>
</feature>
<dbReference type="SMART" id="SM00355">
    <property type="entry name" value="ZnF_C2H2"/>
    <property type="match status" value="28"/>
</dbReference>
<feature type="non-terminal residue" evidence="8">
    <location>
        <position position="1"/>
    </location>
</feature>
<gene>
    <name evidence="8" type="ORF">MNOR_LOCUS12257</name>
</gene>
<dbReference type="Gene3D" id="3.30.160.60">
    <property type="entry name" value="Classic Zinc Finger"/>
    <property type="match status" value="14"/>
</dbReference>
<feature type="domain" description="C2H2-type" evidence="7">
    <location>
        <begin position="82"/>
        <end position="110"/>
    </location>
</feature>
<keyword evidence="3 5" id="KW-0863">Zinc-finger</keyword>
<dbReference type="Pfam" id="PF00096">
    <property type="entry name" value="zf-C2H2"/>
    <property type="match status" value="8"/>
</dbReference>
<dbReference type="PROSITE" id="PS00028">
    <property type="entry name" value="ZINC_FINGER_C2H2_1"/>
    <property type="match status" value="18"/>
</dbReference>
<evidence type="ECO:0000256" key="2">
    <source>
        <dbReference type="ARBA" id="ARBA00022737"/>
    </source>
</evidence>
<feature type="domain" description="C2H2-type" evidence="7">
    <location>
        <begin position="1313"/>
        <end position="1342"/>
    </location>
</feature>
<feature type="region of interest" description="Disordered" evidence="6">
    <location>
        <begin position="127"/>
        <end position="158"/>
    </location>
</feature>
<evidence type="ECO:0000259" key="7">
    <source>
        <dbReference type="PROSITE" id="PS50157"/>
    </source>
</evidence>
<evidence type="ECO:0000256" key="5">
    <source>
        <dbReference type="PROSITE-ProRule" id="PRU00042"/>
    </source>
</evidence>
<sequence length="1643" mass="190566">RCEGMSSTFPESTDHLRTGDEVEENVCTICDQTFCEKSQLVWHSLDHTGDIHPFSCMFCIKTFEKKHRLKTHLISHSGDKPFGCNCCMKKFSQKANLLRHAKICHVPEGDYGPSESRLLSHQKAYRKDNSKAANGLNKKKSNLGSTKNKKQNIKTDKPSSYNLINKGILTNKDSKMKKSCTAQESRKKSNIEFKGSSELETPQKFFRGVEFIPPESRMQIEYTTVNNNNTIKFFQCRYCPKTSPSKSNIQSHVCLHTGERPFACSLCDKAYTQKSNLKMHTVNVHNIGHIDAVDQSSKAQFVGSSEMVIKELSSTSQPASQGKFLLKKVKPKDAVSSRNVEGLDFKSFKCSLCDYFSTRKNRLRNHILNHHTEKKSTDPIIKNKTNRKKPLIDISKTENKHFDSKLDMKRSVCLQKKPSSITQQQSIQHYVCNVCNKTFKHKNKLKVHACFHEKIGIKNKKKSNNQKGNNICDQSNPLTNKLFFCTICDRGYKHERNMKAHKLSHNDIYSCKICPKKLVRKEHLQSHMKLHENLNTNISENNFQKLETTLTHVSKSNLKIPTSLIPPLNVFEFTASNMTESEINIRTAKPHVCQNCSKRFAKLGNLMKHTQYCNSSKSLQTQYEIKSSSLLDGKGLEALPTLTSSRTQISEKISNLHAELQSPIHNHSLKIKPVKHKRKLLFIEKIASSKPVTSKNNRNLNESYFSGNEKKLSASTNGKNLNPQKKIKNTLETDSILCPSDLHDLNSPSHNMMKNDSDNKCNRCGREYRYKASLEKHKINCLQNFCSLCNRTYKNKSNLNKHHLDHLENSIQKCSICERLFLSKFRLDQHMDVCIYNSHVRSQSTPPTYEKHSPQTYEKHCSPTYEKNCSSRRSRSLSPVSNHKLNLGFRDKVKNDNKSGFKCAICGAVCLIKENLSRHMYNHKIKQFTEIKNSDLEARSDKDINEHLLSFTGETCFECKVCERYFKDKKAVEKHMLSHKRNKYKCNVCNEQLLWGKEMEMHMHFCKLSPISYKCTHCFMSFSTNAYFSSHMRVHLEKKHECKICNEKFAIKQLLNVHVYKVHENSNQIKGQNHNRSNLCEETNNENLIEEPDTILKSPMIRKLQHYEKTKSLNRTSLRKTPNTTIKTTSSASMENFYECNLCKKRFDTRLDIKIHLQAHNNMILDNFKENKKKIFVCSLCKKKYKSKSSFLKHCKRTHDKDDVFICDNCCIIFNNRDDLVLHMNIHNEEYTCNVCKKIFISESFFKKHVETHEENSFKCKPCNKVFTKKRNMDKHKLTHKGIGYKCKLCEKAFTNNKNMERHLKKCIRERFLQCNNCNRVFSIKSKLRLHMKECKPSSQKLKCFSAPSYNYFPNCKVCKSKFKTKGQLRIHMNIHNDKVPHQRFECLICCVRCILLGTLLNHMTKRHTHQEFLRCNVCHIIQSSSSDLRTHMIYHTKEITTEMQYDMVNTDRSLEDVKRKLNFSDLNIDLKPKSLPVALDVVKEQKYVTSDLLELTKIGSDPGRYDVMCEVQHGNLTDDKEIEDCDGVEFAEELMMDFSTVIDMEEEINKKDGPETIMKKPTHLNEKNDNMNKKDEIDLNLDLYLSEDDIHCDSSSFIERSLDGKKSTIKDYESVSRLSEVYEDSNVSTQSLIIDPMFHLQM</sequence>
<feature type="domain" description="C2H2-type" evidence="7">
    <location>
        <begin position="1258"/>
        <end position="1282"/>
    </location>
</feature>
<keyword evidence="4" id="KW-0862">Zinc</keyword>
<evidence type="ECO:0000256" key="6">
    <source>
        <dbReference type="SAM" id="MobiDB-lite"/>
    </source>
</evidence>
<feature type="domain" description="C2H2-type" evidence="7">
    <location>
        <begin position="1205"/>
        <end position="1232"/>
    </location>
</feature>
<dbReference type="GO" id="GO:0008270">
    <property type="term" value="F:zinc ion binding"/>
    <property type="evidence" value="ECO:0007669"/>
    <property type="project" value="UniProtKB-KW"/>
</dbReference>
<dbReference type="FunFam" id="3.30.160.60:FF:002349">
    <property type="entry name" value="Zinc finger and BTB domain-containing 40"/>
    <property type="match status" value="1"/>
</dbReference>
<dbReference type="EMBL" id="CAXKWB010006682">
    <property type="protein sequence ID" value="CAL4083890.1"/>
    <property type="molecule type" value="Genomic_DNA"/>
</dbReference>
<evidence type="ECO:0000256" key="3">
    <source>
        <dbReference type="ARBA" id="ARBA00022771"/>
    </source>
</evidence>
<feature type="domain" description="C2H2-type" evidence="7">
    <location>
        <begin position="430"/>
        <end position="452"/>
    </location>
</feature>
<feature type="domain" description="C2H2-type" evidence="7">
    <location>
        <begin position="591"/>
        <end position="618"/>
    </location>
</feature>
<feature type="domain" description="C2H2-type" evidence="7">
    <location>
        <begin position="25"/>
        <end position="52"/>
    </location>
</feature>
<feature type="domain" description="C2H2-type" evidence="7">
    <location>
        <begin position="1040"/>
        <end position="1068"/>
    </location>
</feature>